<dbReference type="HOGENOM" id="CLU_923821_0_0_10"/>
<dbReference type="InterPro" id="IPR024047">
    <property type="entry name" value="MM3350-like_sf"/>
</dbReference>
<dbReference type="PANTHER" id="PTHR41878:SF1">
    <property type="entry name" value="TNPR PROTEIN"/>
    <property type="match status" value="1"/>
</dbReference>
<dbReference type="Gene3D" id="3.10.290.30">
    <property type="entry name" value="MM3350-like"/>
    <property type="match status" value="1"/>
</dbReference>
<organism evidence="2 3">
    <name type="scientific">Mucinivorans hirudinis</name>
    <dbReference type="NCBI Taxonomy" id="1433126"/>
    <lineage>
        <taxon>Bacteria</taxon>
        <taxon>Pseudomonadati</taxon>
        <taxon>Bacteroidota</taxon>
        <taxon>Bacteroidia</taxon>
        <taxon>Bacteroidales</taxon>
        <taxon>Rikenellaceae</taxon>
        <taxon>Mucinivorans</taxon>
    </lineage>
</organism>
<proteinExistence type="predicted"/>
<dbReference type="OrthoDB" id="9801392at2"/>
<gene>
    <name evidence="2" type="ORF">BN938_1046</name>
</gene>
<dbReference type="PATRIC" id="fig|1433126.3.peg.1043"/>
<evidence type="ECO:0000259" key="1">
    <source>
        <dbReference type="Pfam" id="PF07929"/>
    </source>
</evidence>
<sequence>MLKYRIKISLDGAKPPIWRRVIVPADILLPDLHRVIQGAMGWEDEHLHHFEKNRVFYEPAEDMDETDAPLFFGEASSEDYSEVTLRSLIYLVKDKLSYCYDFGDNWDHTILIEEIIDNDQDDDPTPICIKGKGACPPENCGGLWGYYAMLEALEDTKHPDHKGLRDWMGLKRGEVYDPAYFDIDEVNRFLRGEYDEVEQREFAITEKILKLDNSQLSEISEIMVLESEAKAREYYMDIIEKRIQENELSERRAEFVEGANYLLELLFNNIKTFAAVAGAAAAKAEKNSAPKGIVVDFPKKK</sequence>
<reference evidence="2 3" key="1">
    <citation type="journal article" date="2015" name="Genome Announc.">
        <title>Complete Genome Sequence of the Novel Leech Symbiont Mucinivorans hirudinis M3T.</title>
        <authorList>
            <person name="Nelson M.C."/>
            <person name="Bomar L."/>
            <person name="Graf J."/>
        </authorList>
    </citation>
    <scope>NUCLEOTIDE SEQUENCE [LARGE SCALE GENOMIC DNA]</scope>
    <source>
        <strain evidence="3">M3</strain>
    </source>
</reference>
<keyword evidence="3" id="KW-1185">Reference proteome</keyword>
<name>A0A060RBH3_9BACT</name>
<evidence type="ECO:0000313" key="3">
    <source>
        <dbReference type="Proteomes" id="UP000027616"/>
    </source>
</evidence>
<dbReference type="InterPro" id="IPR012912">
    <property type="entry name" value="Plasmid_pRiA4b_Orf3-like"/>
</dbReference>
<protein>
    <recommendedName>
        <fullName evidence="1">Plasmid pRiA4b Orf3-like domain-containing protein</fullName>
    </recommendedName>
</protein>
<dbReference type="AlphaFoldDB" id="A0A060RBH3"/>
<dbReference type="Proteomes" id="UP000027616">
    <property type="component" value="Chromosome I"/>
</dbReference>
<dbReference type="STRING" id="1433126.BN938_1046"/>
<dbReference type="SUPFAM" id="SSF159941">
    <property type="entry name" value="MM3350-like"/>
    <property type="match status" value="1"/>
</dbReference>
<evidence type="ECO:0000313" key="2">
    <source>
        <dbReference type="EMBL" id="CDN31143.1"/>
    </source>
</evidence>
<dbReference type="PANTHER" id="PTHR41878">
    <property type="entry name" value="LEXA REPRESSOR-RELATED"/>
    <property type="match status" value="1"/>
</dbReference>
<feature type="domain" description="Plasmid pRiA4b Orf3-like" evidence="1">
    <location>
        <begin position="4"/>
        <end position="185"/>
    </location>
</feature>
<dbReference type="EMBL" id="HG934468">
    <property type="protein sequence ID" value="CDN31143.1"/>
    <property type="molecule type" value="Genomic_DNA"/>
</dbReference>
<dbReference type="Pfam" id="PF07929">
    <property type="entry name" value="PRiA4_ORF3"/>
    <property type="match status" value="1"/>
</dbReference>
<accession>A0A060RBH3</accession>
<dbReference type="eggNOG" id="COG1846">
    <property type="taxonomic scope" value="Bacteria"/>
</dbReference>
<dbReference type="KEGG" id="rbc:BN938_1046"/>